<evidence type="ECO:0000313" key="2">
    <source>
        <dbReference type="EMBL" id="RFN53455.1"/>
    </source>
</evidence>
<comment type="caution">
    <text evidence="2">The sequence shown here is derived from an EMBL/GenBank/DDBJ whole genome shotgun (WGS) entry which is preliminary data.</text>
</comment>
<feature type="region of interest" description="Disordered" evidence="1">
    <location>
        <begin position="114"/>
        <end position="134"/>
    </location>
</feature>
<feature type="region of interest" description="Disordered" evidence="1">
    <location>
        <begin position="1"/>
        <end position="37"/>
    </location>
</feature>
<dbReference type="EMBL" id="PXXK01000042">
    <property type="protein sequence ID" value="RFN53455.1"/>
    <property type="molecule type" value="Genomic_DNA"/>
</dbReference>
<organism evidence="2 3">
    <name type="scientific">Fusarium flagelliforme</name>
    <dbReference type="NCBI Taxonomy" id="2675880"/>
    <lineage>
        <taxon>Eukaryota</taxon>
        <taxon>Fungi</taxon>
        <taxon>Dikarya</taxon>
        <taxon>Ascomycota</taxon>
        <taxon>Pezizomycotina</taxon>
        <taxon>Sordariomycetes</taxon>
        <taxon>Hypocreomycetidae</taxon>
        <taxon>Hypocreales</taxon>
        <taxon>Nectriaceae</taxon>
        <taxon>Fusarium</taxon>
        <taxon>Fusarium incarnatum-equiseti species complex</taxon>
    </lineage>
</organism>
<protein>
    <submittedName>
        <fullName evidence="2">Uncharacterized protein</fullName>
    </submittedName>
</protein>
<evidence type="ECO:0000256" key="1">
    <source>
        <dbReference type="SAM" id="MobiDB-lite"/>
    </source>
</evidence>
<accession>A0A395N0K7</accession>
<keyword evidence="3" id="KW-1185">Reference proteome</keyword>
<gene>
    <name evidence="2" type="ORF">FIE12Z_2280</name>
</gene>
<feature type="compositionally biased region" description="Basic and acidic residues" evidence="1">
    <location>
        <begin position="114"/>
        <end position="123"/>
    </location>
</feature>
<feature type="compositionally biased region" description="Polar residues" evidence="1">
    <location>
        <begin position="26"/>
        <end position="37"/>
    </location>
</feature>
<dbReference type="AlphaFoldDB" id="A0A395N0K7"/>
<name>A0A395N0K7_9HYPO</name>
<proteinExistence type="predicted"/>
<dbReference type="Proteomes" id="UP000265631">
    <property type="component" value="Unassembled WGS sequence"/>
</dbReference>
<reference evidence="2 3" key="1">
    <citation type="journal article" date="2018" name="PLoS Pathog.">
        <title>Evolution of structural diversity of trichothecenes, a family of toxins produced by plant pathogenic and entomopathogenic fungi.</title>
        <authorList>
            <person name="Proctor R.H."/>
            <person name="McCormick S.P."/>
            <person name="Kim H.S."/>
            <person name="Cardoza R.E."/>
            <person name="Stanley A.M."/>
            <person name="Lindo L."/>
            <person name="Kelly A."/>
            <person name="Brown D.W."/>
            <person name="Lee T."/>
            <person name="Vaughan M.M."/>
            <person name="Alexander N.J."/>
            <person name="Busman M."/>
            <person name="Gutierrez S."/>
        </authorList>
    </citation>
    <scope>NUCLEOTIDE SEQUENCE [LARGE SCALE GENOMIC DNA]</scope>
    <source>
        <strain evidence="2 3">NRRL 13405</strain>
    </source>
</reference>
<sequence length="134" mass="14951">MAGRTPILIIDSDDEMDDTPTPNPEPQNQRPSLSSDAIRQTMQYLPTRQPGTRIRSATELSLQELVALSQELKALEEHTSQPITMDDFQRMIQKNSMAVTATMPLITRLRSQTDRPLTTERARAGNAVPAAHNL</sequence>
<evidence type="ECO:0000313" key="3">
    <source>
        <dbReference type="Proteomes" id="UP000265631"/>
    </source>
</evidence>